<evidence type="ECO:0000256" key="3">
    <source>
        <dbReference type="ARBA" id="ARBA00022827"/>
    </source>
</evidence>
<dbReference type="Pfam" id="PF21349">
    <property type="entry name" value="RUBY_RBDX"/>
    <property type="match status" value="1"/>
</dbReference>
<dbReference type="RefSeq" id="WP_115270630.1">
    <property type="nucleotide sequence ID" value="NZ_CASFEE010000002.1"/>
</dbReference>
<keyword evidence="6" id="KW-1185">Reference proteome</keyword>
<dbReference type="EMBL" id="UGGU01000003">
    <property type="protein sequence ID" value="STO31905.1"/>
    <property type="molecule type" value="Genomic_DNA"/>
</dbReference>
<dbReference type="PANTHER" id="PTHR43429:SF3">
    <property type="entry name" value="NITRITE REDUCTASE [NAD(P)H]"/>
    <property type="match status" value="1"/>
</dbReference>
<reference evidence="5 6" key="1">
    <citation type="submission" date="2018-06" db="EMBL/GenBank/DDBJ databases">
        <authorList>
            <consortium name="Pathogen Informatics"/>
            <person name="Doyle S."/>
        </authorList>
    </citation>
    <scope>NUCLEOTIDE SEQUENCE [LARGE SCALE GENOMIC DNA]</scope>
    <source>
        <strain evidence="5 6">NCTC10723</strain>
    </source>
</reference>
<dbReference type="PROSITE" id="PS50903">
    <property type="entry name" value="RUBREDOXIN_LIKE"/>
    <property type="match status" value="1"/>
</dbReference>
<protein>
    <submittedName>
        <fullName evidence="5">NADH-rubredoxin oxidoreductase</fullName>
        <ecNumber evidence="5">1.18.1.1</ecNumber>
    </submittedName>
</protein>
<comment type="cofactor">
    <cofactor evidence="1">
        <name>FAD</name>
        <dbReference type="ChEBI" id="CHEBI:57692"/>
    </cofactor>
</comment>
<dbReference type="InterPro" id="IPR024934">
    <property type="entry name" value="Rubredoxin-like_dom"/>
</dbReference>
<proteinExistence type="predicted"/>
<dbReference type="GO" id="GO:0005506">
    <property type="term" value="F:iron ion binding"/>
    <property type="evidence" value="ECO:0007669"/>
    <property type="project" value="InterPro"/>
</dbReference>
<evidence type="ECO:0000313" key="6">
    <source>
        <dbReference type="Proteomes" id="UP000255328"/>
    </source>
</evidence>
<keyword evidence="5" id="KW-0560">Oxidoreductase</keyword>
<dbReference type="InterPro" id="IPR048574">
    <property type="entry name" value="RUBY_RBDX"/>
</dbReference>
<dbReference type="PANTHER" id="PTHR43429">
    <property type="entry name" value="PYRIDINE NUCLEOTIDE-DISULFIDE OXIDOREDUCTASE DOMAIN-CONTAINING"/>
    <property type="match status" value="1"/>
</dbReference>
<dbReference type="CDD" id="cd00350">
    <property type="entry name" value="rubredoxin_like"/>
    <property type="match status" value="1"/>
</dbReference>
<keyword evidence="3" id="KW-0274">FAD</keyword>
<organism evidence="5 6">
    <name type="scientific">Fusobacterium necrogenes</name>
    <dbReference type="NCBI Taxonomy" id="858"/>
    <lineage>
        <taxon>Bacteria</taxon>
        <taxon>Fusobacteriati</taxon>
        <taxon>Fusobacteriota</taxon>
        <taxon>Fusobacteriia</taxon>
        <taxon>Fusobacteriales</taxon>
        <taxon>Fusobacteriaceae</taxon>
        <taxon>Fusobacterium</taxon>
    </lineage>
</organism>
<dbReference type="SUPFAM" id="SSF51905">
    <property type="entry name" value="FAD/NAD(P)-binding domain"/>
    <property type="match status" value="2"/>
</dbReference>
<dbReference type="InterPro" id="IPR050260">
    <property type="entry name" value="FAD-bd_OxRdtase"/>
</dbReference>
<dbReference type="Gene3D" id="3.30.390.30">
    <property type="match status" value="1"/>
</dbReference>
<gene>
    <name evidence="5" type="primary">nroR</name>
    <name evidence="5" type="ORF">NCTC10723_01368</name>
</gene>
<dbReference type="PRINTS" id="PR00411">
    <property type="entry name" value="PNDRDTASEI"/>
</dbReference>
<dbReference type="Pfam" id="PF07992">
    <property type="entry name" value="Pyr_redox_2"/>
    <property type="match status" value="1"/>
</dbReference>
<accession>A0A377GYA1</accession>
<dbReference type="EC" id="1.18.1.1" evidence="5"/>
<name>A0A377GYA1_9FUSO</name>
<keyword evidence="2" id="KW-0285">Flavoprotein</keyword>
<dbReference type="Gene3D" id="3.50.50.60">
    <property type="entry name" value="FAD/NAD(P)-binding domain"/>
    <property type="match status" value="2"/>
</dbReference>
<evidence type="ECO:0000259" key="4">
    <source>
        <dbReference type="PROSITE" id="PS50903"/>
    </source>
</evidence>
<dbReference type="OrthoDB" id="9807946at2"/>
<evidence type="ECO:0000256" key="1">
    <source>
        <dbReference type="ARBA" id="ARBA00001974"/>
    </source>
</evidence>
<dbReference type="AlphaFoldDB" id="A0A377GYA1"/>
<dbReference type="GO" id="GO:0015044">
    <property type="term" value="F:rubredoxin-NAD+ reductase activity"/>
    <property type="evidence" value="ECO:0007669"/>
    <property type="project" value="UniProtKB-EC"/>
</dbReference>
<dbReference type="InterPro" id="IPR016156">
    <property type="entry name" value="FAD/NAD-linked_Rdtase_dimer_sf"/>
</dbReference>
<sequence>MLVKKWRCTVCDELFDYDKKPATCPVCGVGQELFELVEVEVSENSTAKEIDVVIIGGGVAAVNVADSISAKNKLAKITIISKEGYLPYYRTRLTEILDNDIPMERMEIKKQSWYDERNIKVMLNEEVTSILNGEKAVILSNNEKLKYDSLVIATGARCFVPPFENKALDGVRVIRELKETLEIKELAKKCKNVVVIGGGVLGLEAAWGLKNLGANVTVLEVMPRVLPRQLDEKGSFLLEKIIKTSGVNIMTGVEIKGFVGDKKVEKILLKDGQEIQAEFVIISAGICPNVEFAMASGIKINRGILVNERMETSLKDVYACGDVAEFNTKIVGLWQVAMEQGKVVGANICGEERVYTEQIQPLSFEGMNTQLLSIGEIKSEVKCQEIVEDYNETGDTYIKLFFENEVLKGAILIGDTSKSISVIKGVREGEKKNQIMMKIYN</sequence>
<dbReference type="PRINTS" id="PR00368">
    <property type="entry name" value="FADPNR"/>
</dbReference>
<dbReference type="InterPro" id="IPR023753">
    <property type="entry name" value="FAD/NAD-binding_dom"/>
</dbReference>
<evidence type="ECO:0000313" key="5">
    <source>
        <dbReference type="EMBL" id="STO31905.1"/>
    </source>
</evidence>
<evidence type="ECO:0000256" key="2">
    <source>
        <dbReference type="ARBA" id="ARBA00022630"/>
    </source>
</evidence>
<dbReference type="Proteomes" id="UP000255328">
    <property type="component" value="Unassembled WGS sequence"/>
</dbReference>
<dbReference type="Gene3D" id="2.20.28.10">
    <property type="match status" value="1"/>
</dbReference>
<dbReference type="InterPro" id="IPR041575">
    <property type="entry name" value="Rubredoxin_C"/>
</dbReference>
<feature type="domain" description="Rubredoxin-like" evidence="4">
    <location>
        <begin position="3"/>
        <end position="37"/>
    </location>
</feature>
<dbReference type="SUPFAM" id="SSF57802">
    <property type="entry name" value="Rubredoxin-like"/>
    <property type="match status" value="1"/>
</dbReference>
<dbReference type="Pfam" id="PF18267">
    <property type="entry name" value="Rubredoxin_C"/>
    <property type="match status" value="1"/>
</dbReference>
<dbReference type="InterPro" id="IPR036188">
    <property type="entry name" value="FAD/NAD-bd_sf"/>
</dbReference>